<proteinExistence type="predicted"/>
<feature type="region of interest" description="Disordered" evidence="1">
    <location>
        <begin position="822"/>
        <end position="845"/>
    </location>
</feature>
<feature type="region of interest" description="Disordered" evidence="1">
    <location>
        <begin position="451"/>
        <end position="485"/>
    </location>
</feature>
<feature type="region of interest" description="Disordered" evidence="1">
    <location>
        <begin position="1"/>
        <end position="49"/>
    </location>
</feature>
<organism evidence="3 4">
    <name type="scientific">Leucocoprinus leucothites</name>
    <dbReference type="NCBI Taxonomy" id="201217"/>
    <lineage>
        <taxon>Eukaryota</taxon>
        <taxon>Fungi</taxon>
        <taxon>Dikarya</taxon>
        <taxon>Basidiomycota</taxon>
        <taxon>Agaricomycotina</taxon>
        <taxon>Agaricomycetes</taxon>
        <taxon>Agaricomycetidae</taxon>
        <taxon>Agaricales</taxon>
        <taxon>Agaricineae</taxon>
        <taxon>Agaricaceae</taxon>
        <taxon>Leucocoprinus</taxon>
    </lineage>
</organism>
<dbReference type="EMBL" id="JAACJO010000011">
    <property type="protein sequence ID" value="KAF5352682.1"/>
    <property type="molecule type" value="Genomic_DNA"/>
</dbReference>
<evidence type="ECO:0000313" key="3">
    <source>
        <dbReference type="EMBL" id="KAF5352682.1"/>
    </source>
</evidence>
<feature type="compositionally biased region" description="Polar residues" evidence="1">
    <location>
        <begin position="452"/>
        <end position="479"/>
    </location>
</feature>
<feature type="compositionally biased region" description="Polar residues" evidence="1">
    <location>
        <begin position="720"/>
        <end position="736"/>
    </location>
</feature>
<keyword evidence="4" id="KW-1185">Reference proteome</keyword>
<evidence type="ECO:0000313" key="4">
    <source>
        <dbReference type="Proteomes" id="UP000559027"/>
    </source>
</evidence>
<feature type="region of interest" description="Disordered" evidence="1">
    <location>
        <begin position="720"/>
        <end position="785"/>
    </location>
</feature>
<dbReference type="Pfam" id="PF02752">
    <property type="entry name" value="Arrestin_C"/>
    <property type="match status" value="1"/>
</dbReference>
<evidence type="ECO:0000256" key="1">
    <source>
        <dbReference type="SAM" id="MobiDB-lite"/>
    </source>
</evidence>
<dbReference type="InterPro" id="IPR014752">
    <property type="entry name" value="Arrestin-like_C"/>
</dbReference>
<dbReference type="SUPFAM" id="SSF81296">
    <property type="entry name" value="E set domains"/>
    <property type="match status" value="1"/>
</dbReference>
<dbReference type="SMART" id="SM01017">
    <property type="entry name" value="Arrestin_C"/>
    <property type="match status" value="1"/>
</dbReference>
<feature type="compositionally biased region" description="Polar residues" evidence="1">
    <location>
        <begin position="1"/>
        <end position="25"/>
    </location>
</feature>
<dbReference type="InterPro" id="IPR014756">
    <property type="entry name" value="Ig_E-set"/>
</dbReference>
<name>A0A8H5D2X3_9AGAR</name>
<gene>
    <name evidence="3" type="ORF">D9756_005957</name>
</gene>
<dbReference type="OrthoDB" id="298939at2759"/>
<accession>A0A8H5D2X3</accession>
<dbReference type="Gene3D" id="2.60.40.640">
    <property type="match status" value="1"/>
</dbReference>
<reference evidence="3 4" key="1">
    <citation type="journal article" date="2020" name="ISME J.">
        <title>Uncovering the hidden diversity of litter-decomposition mechanisms in mushroom-forming fungi.</title>
        <authorList>
            <person name="Floudas D."/>
            <person name="Bentzer J."/>
            <person name="Ahren D."/>
            <person name="Johansson T."/>
            <person name="Persson P."/>
            <person name="Tunlid A."/>
        </authorList>
    </citation>
    <scope>NUCLEOTIDE SEQUENCE [LARGE SCALE GENOMIC DNA]</scope>
    <source>
        <strain evidence="3 4">CBS 146.42</strain>
    </source>
</reference>
<dbReference type="Proteomes" id="UP000559027">
    <property type="component" value="Unassembled WGS sequence"/>
</dbReference>
<dbReference type="InterPro" id="IPR011022">
    <property type="entry name" value="Arrestin_C-like"/>
</dbReference>
<comment type="caution">
    <text evidence="3">The sequence shown here is derived from an EMBL/GenBank/DDBJ whole genome shotgun (WGS) entry which is preliminary data.</text>
</comment>
<evidence type="ECO:0000259" key="2">
    <source>
        <dbReference type="SMART" id="SM01017"/>
    </source>
</evidence>
<dbReference type="AlphaFoldDB" id="A0A8H5D2X3"/>
<sequence>MPLSTQILQRSTGTHRPARSGSSEQETSHHAPLRPHLTLGDSGLTRHGTLLTSNATPARAAAELKSMLGNHSARLKTKAALIRMDSGSAAFNRHVTLEQAKRRARVEVDILPQTEVCVQGGHFRGHVRIFVRKATRKEVPVFIAGGKIRVVGFESIGDKPNAIFYQCSAMLASVTPSLEGLYTSERDPEGFAQAKEGEHEFPFALYLSLSNDNGQARGVLRNHSGIALSYIAMVSLKIKDEPGRRSITHFYRYIEIWPRLDPTVILATALRPLQATVSTNVAKNSDAGRIKLTASLHRLHWVAGQFCQVKIIVDNDTPKPLKELTLSLFRTTAIFPHSASDGHDLDLGPPPPEVSTKRVAESVLGTCQPRSKGHASTKGWWLGVRPRQYSEFEHSILIPIDALTIPRGRNFEIEYSLRVALDSGTRLSSDIQVMLPIRIVGFLSIDPPPSQPISTFSQMPTSFRPPSSRQSSKATSSGPGSFHIFEKSGSASRVCEETGKRLSIEQYAMTDTGKGKDLPDHTCDRLRYEQGTDEPSSDWDEELGDLGLGNLSLADDGDDVVQHAITTARVDLNYGRFSDLYYFGNERSQIEGNDASLKDSYESSVFDSDSAEGVLETLMNEVAMENDSDVDICGVETNLAHRILGARSHSSFAARVEEKTRIATAAFLKGDRDGRAHQEQREALTKCAQEGYQSGKPYLTLKIPPVPSGEYNQSARFFSNASQHPSARSWETSTNSQEDDNSYYAPMRRGLHSPDLTSRRPSPKRHRTASTIGLSTPGISSGSSIHLLSTPPLHRNRESMPMTSASIYSHYAMENSAAKCGLSPGHVGGENAGERPKPDSGLDTDTSLPHVHGSTTCIDVVKATTASAQTLISPTSATSTTSAASIGSVSVKDKVRQLEERVKASAII</sequence>
<protein>
    <recommendedName>
        <fullName evidence="2">Arrestin C-terminal-like domain-containing protein</fullName>
    </recommendedName>
</protein>
<feature type="domain" description="Arrestin C-terminal-like" evidence="2">
    <location>
        <begin position="286"/>
        <end position="447"/>
    </location>
</feature>